<name>A0A0L7KK15_OPEBR</name>
<dbReference type="PANTHER" id="PTHR10773:SF19">
    <property type="match status" value="1"/>
</dbReference>
<reference evidence="1 2" key="1">
    <citation type="journal article" date="2015" name="Genome Biol. Evol.">
        <title>The genome of winter moth (Operophtera brumata) provides a genomic perspective on sexual dimorphism and phenology.</title>
        <authorList>
            <person name="Derks M.F."/>
            <person name="Smit S."/>
            <person name="Salis L."/>
            <person name="Schijlen E."/>
            <person name="Bossers A."/>
            <person name="Mateman C."/>
            <person name="Pijl A.S."/>
            <person name="de Ridder D."/>
            <person name="Groenen M.A."/>
            <person name="Visser M.E."/>
            <person name="Megens H.J."/>
        </authorList>
    </citation>
    <scope>NUCLEOTIDE SEQUENCE [LARGE SCALE GENOMIC DNA]</scope>
    <source>
        <strain evidence="1">WM2013NL</strain>
        <tissue evidence="1">Head and thorax</tissue>
    </source>
</reference>
<accession>A0A0L7KK15</accession>
<organism evidence="1 2">
    <name type="scientific">Operophtera brumata</name>
    <name type="common">Winter moth</name>
    <name type="synonym">Phalaena brumata</name>
    <dbReference type="NCBI Taxonomy" id="104452"/>
    <lineage>
        <taxon>Eukaryota</taxon>
        <taxon>Metazoa</taxon>
        <taxon>Ecdysozoa</taxon>
        <taxon>Arthropoda</taxon>
        <taxon>Hexapoda</taxon>
        <taxon>Insecta</taxon>
        <taxon>Pterygota</taxon>
        <taxon>Neoptera</taxon>
        <taxon>Endopterygota</taxon>
        <taxon>Lepidoptera</taxon>
        <taxon>Glossata</taxon>
        <taxon>Ditrysia</taxon>
        <taxon>Geometroidea</taxon>
        <taxon>Geometridae</taxon>
        <taxon>Larentiinae</taxon>
        <taxon>Operophtera</taxon>
    </lineage>
</organism>
<comment type="caution">
    <text evidence="1">The sequence shown here is derived from an EMBL/GenBank/DDBJ whole genome shotgun (WGS) entry which is preliminary data.</text>
</comment>
<evidence type="ECO:0000313" key="2">
    <source>
        <dbReference type="Proteomes" id="UP000037510"/>
    </source>
</evidence>
<dbReference type="EMBL" id="JTDY01009463">
    <property type="protein sequence ID" value="KOB63465.1"/>
    <property type="molecule type" value="Genomic_DNA"/>
</dbReference>
<keyword evidence="2" id="KW-1185">Reference proteome</keyword>
<sequence length="192" mass="22438">MRTLDISDRAIRTVKEKVDENGIIENDLRGKHSNHIRVDETVIADIKKFIEAIPRIESHYTRQTSSREFIDGGKTITELFRDFQEAQKKDWGPNFNKTTSGNAVTWNDLKIIRVVKSAPFSFFVKTSYKDKEYQEVSIRNRRKKLLPLSELTPTKAYTGKQELSENKKKDLRELFAKKLIPSFYADFYNTIL</sequence>
<proteinExistence type="predicted"/>
<dbReference type="PANTHER" id="PTHR10773">
    <property type="entry name" value="DNA-DIRECTED RNA POLYMERASES I, II, AND III SUBUNIT RPABC2"/>
    <property type="match status" value="1"/>
</dbReference>
<gene>
    <name evidence="1" type="ORF">OBRU01_24826</name>
</gene>
<protein>
    <submittedName>
        <fullName evidence="1">Uncharacterized protein</fullName>
    </submittedName>
</protein>
<evidence type="ECO:0000313" key="1">
    <source>
        <dbReference type="EMBL" id="KOB63465.1"/>
    </source>
</evidence>
<dbReference type="Proteomes" id="UP000037510">
    <property type="component" value="Unassembled WGS sequence"/>
</dbReference>
<dbReference type="AlphaFoldDB" id="A0A0L7KK15"/>